<keyword evidence="4" id="KW-0498">Mitosis</keyword>
<sequence>MDNMQDNTTVFNTLKSFESFLSQHDASTSQPETSASKSDLQFQYNYQFKVEEEAQKIFSKTHLLQMAQEKSQMEFSHKRARIELEKAAHTSARDLEREVDRNQDLLARIRKLEEKESEAGKALKEQTEISRSLKKTIEGQNKKLEEKDSKLAEANELFIAMLSVVFPFSMKTSRALRDEIRELHHKIKNQEIQLTTQATENQGLQEQLELLHKKCQEATQKIQALQMYPSLNSENELKIKELERKLALQEQDSVIVKNMKSELGRIPDMEKELQQLREENTYLRETKENNNLLKEEAEGMRKKLERMEKMKEDLVKLELEKEKLSVKLQAWQNLEQMTGLNIRRPEDLSGEIIQFQQREITLKQQNYSVTSSARALEKVRLELQNEVLQLRTKLLEEQKRREQQDSLVRRLQKRVLLLTKERDGVRAILESYDNELTASEYSPQLSQRVKEAEEMLQKVQTHNSEMEAQLSKAQEEAGAYKLQAQAAEAEIDILKKQAATADNSSFVSTEEVNSLRQKIEELEEERRRLEEQNNMLEMRLERHNLQGDYDPTKVKVLHFRMNPASQARQQRAQDAEQLRQELQRLKEHIQLLQAGGAVAAKEGPLSLPPSQEVLDLRKQVESAELKNQRLKEIFQKKIQEFRKVCYMLTGYQIDITTENQYRLTSVYTERVEDSLLFKVRKPM</sequence>
<keyword evidence="9" id="KW-1185">Reference proteome</keyword>
<dbReference type="PANTHER" id="PTHR23168:SF0">
    <property type="entry name" value="MITOTIC SPINDLE ASSEMBLY CHECKPOINT PROTEIN MAD1"/>
    <property type="match status" value="1"/>
</dbReference>
<dbReference type="GO" id="GO:0007094">
    <property type="term" value="P:mitotic spindle assembly checkpoint signaling"/>
    <property type="evidence" value="ECO:0007669"/>
    <property type="project" value="InterPro"/>
</dbReference>
<feature type="coiled-coil region" evidence="7">
    <location>
        <begin position="373"/>
        <end position="414"/>
    </location>
</feature>
<dbReference type="InterPro" id="IPR008672">
    <property type="entry name" value="Mad1"/>
</dbReference>
<dbReference type="PANTHER" id="PTHR23168">
    <property type="entry name" value="MITOTIC SPINDLE ASSEMBLY CHECKPOINT PROTEIN MAD1 MITOTIC ARREST DEFICIENT-LIKE PROTEIN 1"/>
    <property type="match status" value="1"/>
</dbReference>
<keyword evidence="5" id="KW-0539">Nucleus</keyword>
<dbReference type="GO" id="GO:0000776">
    <property type="term" value="C:kinetochore"/>
    <property type="evidence" value="ECO:0007669"/>
    <property type="project" value="TreeGrafter"/>
</dbReference>
<dbReference type="Pfam" id="PF05557">
    <property type="entry name" value="MAD"/>
    <property type="match status" value="1"/>
</dbReference>
<feature type="coiled-coil region" evidence="7">
    <location>
        <begin position="92"/>
        <end position="334"/>
    </location>
</feature>
<evidence type="ECO:0000256" key="4">
    <source>
        <dbReference type="ARBA" id="ARBA00022776"/>
    </source>
</evidence>
<evidence type="ECO:0000256" key="3">
    <source>
        <dbReference type="ARBA" id="ARBA00022618"/>
    </source>
</evidence>
<evidence type="ECO:0000256" key="5">
    <source>
        <dbReference type="ARBA" id="ARBA00023242"/>
    </source>
</evidence>
<feature type="non-terminal residue" evidence="8">
    <location>
        <position position="1"/>
    </location>
</feature>
<name>A0A8J7T7V2_ATRSP</name>
<dbReference type="Gene3D" id="3.30.457.60">
    <property type="match status" value="1"/>
</dbReference>
<dbReference type="SUPFAM" id="SSF75704">
    <property type="entry name" value="Mitotic arrest deficient-like 1, Mad1"/>
    <property type="match status" value="1"/>
</dbReference>
<dbReference type="EMBL" id="JAAWVO010009832">
    <property type="protein sequence ID" value="MBN3312986.1"/>
    <property type="molecule type" value="Genomic_DNA"/>
</dbReference>
<dbReference type="Gene3D" id="1.20.5.170">
    <property type="match status" value="1"/>
</dbReference>
<evidence type="ECO:0000256" key="7">
    <source>
        <dbReference type="SAM" id="Coils"/>
    </source>
</evidence>
<protein>
    <submittedName>
        <fullName evidence="8">MD1L1 protein</fullName>
    </submittedName>
</protein>
<reference evidence="8" key="1">
    <citation type="journal article" date="2021" name="Cell">
        <title>Tracing the genetic footprints of vertebrate landing in non-teleost ray-finned fishes.</title>
        <authorList>
            <person name="Bi X."/>
            <person name="Wang K."/>
            <person name="Yang L."/>
            <person name="Pan H."/>
            <person name="Jiang H."/>
            <person name="Wei Q."/>
            <person name="Fang M."/>
            <person name="Yu H."/>
            <person name="Zhu C."/>
            <person name="Cai Y."/>
            <person name="He Y."/>
            <person name="Gan X."/>
            <person name="Zeng H."/>
            <person name="Yu D."/>
            <person name="Zhu Y."/>
            <person name="Jiang H."/>
            <person name="Qiu Q."/>
            <person name="Yang H."/>
            <person name="Zhang Y.E."/>
            <person name="Wang W."/>
            <person name="Zhu M."/>
            <person name="He S."/>
            <person name="Zhang G."/>
        </authorList>
    </citation>
    <scope>NUCLEOTIDE SEQUENCE</scope>
    <source>
        <strain evidence="8">Allg_001</strain>
    </source>
</reference>
<feature type="coiled-coil region" evidence="7">
    <location>
        <begin position="449"/>
        <end position="640"/>
    </location>
</feature>
<accession>A0A8J7T7V2</accession>
<dbReference type="FunFam" id="1.20.5.170:FF:000051">
    <property type="entry name" value="mitotic spindle assembly checkpoint protein MAD1"/>
    <property type="match status" value="1"/>
</dbReference>
<evidence type="ECO:0000313" key="9">
    <source>
        <dbReference type="Proteomes" id="UP000736164"/>
    </source>
</evidence>
<evidence type="ECO:0000256" key="2">
    <source>
        <dbReference type="ARBA" id="ARBA00008029"/>
    </source>
</evidence>
<dbReference type="GO" id="GO:0051315">
    <property type="term" value="P:attachment of mitotic spindle microtubules to kinetochore"/>
    <property type="evidence" value="ECO:0007669"/>
    <property type="project" value="TreeGrafter"/>
</dbReference>
<dbReference type="AlphaFoldDB" id="A0A8J7T7V2"/>
<evidence type="ECO:0000313" key="8">
    <source>
        <dbReference type="EMBL" id="MBN3312986.1"/>
    </source>
</evidence>
<comment type="caution">
    <text evidence="8">The sequence shown here is derived from an EMBL/GenBank/DDBJ whole genome shotgun (WGS) entry which is preliminary data.</text>
</comment>
<dbReference type="GO" id="GO:0051301">
    <property type="term" value="P:cell division"/>
    <property type="evidence" value="ECO:0007669"/>
    <property type="project" value="UniProtKB-KW"/>
</dbReference>
<dbReference type="GO" id="GO:0072686">
    <property type="term" value="C:mitotic spindle"/>
    <property type="evidence" value="ECO:0007669"/>
    <property type="project" value="TreeGrafter"/>
</dbReference>
<keyword evidence="3" id="KW-0132">Cell division</keyword>
<feature type="non-terminal residue" evidence="8">
    <location>
        <position position="683"/>
    </location>
</feature>
<gene>
    <name evidence="8" type="primary">Mad1l1</name>
    <name evidence="8" type="ORF">GTO95_0013957</name>
</gene>
<proteinExistence type="inferred from homology"/>
<evidence type="ECO:0000256" key="1">
    <source>
        <dbReference type="ARBA" id="ARBA00004123"/>
    </source>
</evidence>
<evidence type="ECO:0000256" key="6">
    <source>
        <dbReference type="ARBA" id="ARBA00023306"/>
    </source>
</evidence>
<dbReference type="GO" id="GO:0005635">
    <property type="term" value="C:nuclear envelope"/>
    <property type="evidence" value="ECO:0007669"/>
    <property type="project" value="TreeGrafter"/>
</dbReference>
<organism evidence="8 9">
    <name type="scientific">Atractosteus spatula</name>
    <name type="common">Alligator gar</name>
    <name type="synonym">Lepisosteus spatula</name>
    <dbReference type="NCBI Taxonomy" id="7917"/>
    <lineage>
        <taxon>Eukaryota</taxon>
        <taxon>Metazoa</taxon>
        <taxon>Chordata</taxon>
        <taxon>Craniata</taxon>
        <taxon>Vertebrata</taxon>
        <taxon>Euteleostomi</taxon>
        <taxon>Actinopterygii</taxon>
        <taxon>Neopterygii</taxon>
        <taxon>Holostei</taxon>
        <taxon>Semionotiformes</taxon>
        <taxon>Lepisosteidae</taxon>
        <taxon>Atractosteus</taxon>
    </lineage>
</organism>
<keyword evidence="6" id="KW-0131">Cell cycle</keyword>
<dbReference type="Gene3D" id="6.10.250.90">
    <property type="match status" value="1"/>
</dbReference>
<comment type="subcellular location">
    <subcellularLocation>
        <location evidence="1">Nucleus</location>
    </subcellularLocation>
</comment>
<comment type="similarity">
    <text evidence="2">Belongs to the MAD1 family.</text>
</comment>
<dbReference type="Proteomes" id="UP000736164">
    <property type="component" value="Unassembled WGS sequence"/>
</dbReference>
<keyword evidence="7" id="KW-0175">Coiled coil</keyword>